<dbReference type="STRING" id="1163408.UU9_11848"/>
<dbReference type="PRINTS" id="PR00725">
    <property type="entry name" value="DADACBPTASE1"/>
</dbReference>
<evidence type="ECO:0000256" key="12">
    <source>
        <dbReference type="ARBA" id="ARBA00034000"/>
    </source>
</evidence>
<comment type="pathway">
    <text evidence="2">Cell wall biogenesis; peptidoglycan biosynthesis.</text>
</comment>
<keyword evidence="8" id="KW-0378">Hydrolase</keyword>
<evidence type="ECO:0000256" key="7">
    <source>
        <dbReference type="ARBA" id="ARBA00022729"/>
    </source>
</evidence>
<keyword evidence="18" id="KW-1185">Reference proteome</keyword>
<evidence type="ECO:0000256" key="1">
    <source>
        <dbReference type="ARBA" id="ARBA00003217"/>
    </source>
</evidence>
<dbReference type="UniPathway" id="UPA00219"/>
<proteinExistence type="inferred from homology"/>
<evidence type="ECO:0000256" key="14">
    <source>
        <dbReference type="PIRSR" id="PIRSR618044-2"/>
    </source>
</evidence>
<dbReference type="PANTHER" id="PTHR21581:SF6">
    <property type="entry name" value="TRAFFICKING PROTEIN PARTICLE COMPLEX SUBUNIT 12"/>
    <property type="match status" value="1"/>
</dbReference>
<evidence type="ECO:0000256" key="11">
    <source>
        <dbReference type="ARBA" id="ARBA00023316"/>
    </source>
</evidence>
<dbReference type="InterPro" id="IPR012338">
    <property type="entry name" value="Beta-lactam/transpept-like"/>
</dbReference>
<dbReference type="GO" id="GO:0006508">
    <property type="term" value="P:proteolysis"/>
    <property type="evidence" value="ECO:0007669"/>
    <property type="project" value="UniProtKB-KW"/>
</dbReference>
<dbReference type="InterPro" id="IPR018044">
    <property type="entry name" value="Peptidase_S11"/>
</dbReference>
<evidence type="ECO:0000256" key="9">
    <source>
        <dbReference type="ARBA" id="ARBA00022960"/>
    </source>
</evidence>
<evidence type="ECO:0000256" key="2">
    <source>
        <dbReference type="ARBA" id="ARBA00004752"/>
    </source>
</evidence>
<name>I4VN48_9GAMM</name>
<dbReference type="GO" id="GO:0071555">
    <property type="term" value="P:cell wall organization"/>
    <property type="evidence" value="ECO:0007669"/>
    <property type="project" value="UniProtKB-KW"/>
</dbReference>
<dbReference type="InterPro" id="IPR015956">
    <property type="entry name" value="Peniciliin-bd_prot_C_sf"/>
</dbReference>
<keyword evidence="7" id="KW-0732">Signal</keyword>
<gene>
    <name evidence="17" type="ORF">UU9_11848</name>
</gene>
<comment type="function">
    <text evidence="1">Removes C-terminal D-alanyl residues from sugar-peptide cell wall precursors.</text>
</comment>
<dbReference type="GO" id="GO:0008360">
    <property type="term" value="P:regulation of cell shape"/>
    <property type="evidence" value="ECO:0007669"/>
    <property type="project" value="UniProtKB-KW"/>
</dbReference>
<dbReference type="AlphaFoldDB" id="I4VN48"/>
<dbReference type="SUPFAM" id="SSF69189">
    <property type="entry name" value="Penicillin-binding protein associated domain"/>
    <property type="match status" value="1"/>
</dbReference>
<organism evidence="17 18">
    <name type="scientific">Rhodanobacter fulvus Jip2</name>
    <dbReference type="NCBI Taxonomy" id="1163408"/>
    <lineage>
        <taxon>Bacteria</taxon>
        <taxon>Pseudomonadati</taxon>
        <taxon>Pseudomonadota</taxon>
        <taxon>Gammaproteobacteria</taxon>
        <taxon>Lysobacterales</taxon>
        <taxon>Rhodanobacteraceae</taxon>
        <taxon>Rhodanobacter</taxon>
    </lineage>
</organism>
<dbReference type="InterPro" id="IPR001967">
    <property type="entry name" value="Peptidase_S11_N"/>
</dbReference>
<dbReference type="GO" id="GO:0009252">
    <property type="term" value="P:peptidoglycan biosynthetic process"/>
    <property type="evidence" value="ECO:0007669"/>
    <property type="project" value="UniProtKB-UniPathway"/>
</dbReference>
<keyword evidence="9" id="KW-0133">Cell shape</keyword>
<evidence type="ECO:0000256" key="15">
    <source>
        <dbReference type="RuleBase" id="RU004016"/>
    </source>
</evidence>
<comment type="catalytic activity">
    <reaction evidence="12">
        <text>Preferential cleavage: (Ac)2-L-Lys-D-Ala-|-D-Ala. Also transpeptidation of peptidyl-alanyl moieties that are N-acyl substituents of D-alanine.</text>
        <dbReference type="EC" id="3.4.16.4"/>
    </reaction>
</comment>
<accession>I4VN48</accession>
<evidence type="ECO:0000256" key="8">
    <source>
        <dbReference type="ARBA" id="ARBA00022801"/>
    </source>
</evidence>
<comment type="caution">
    <text evidence="17">The sequence shown here is derived from an EMBL/GenBank/DDBJ whole genome shotgun (WGS) entry which is preliminary data.</text>
</comment>
<protein>
    <recommendedName>
        <fullName evidence="4">serine-type D-Ala-D-Ala carboxypeptidase</fullName>
        <ecNumber evidence="4">3.4.16.4</ecNumber>
    </recommendedName>
</protein>
<feature type="active site" description="Proton acceptor" evidence="13">
    <location>
        <position position="102"/>
    </location>
</feature>
<dbReference type="PANTHER" id="PTHR21581">
    <property type="entry name" value="D-ALANYL-D-ALANINE CARBOXYPEPTIDASE"/>
    <property type="match status" value="1"/>
</dbReference>
<evidence type="ECO:0000256" key="6">
    <source>
        <dbReference type="ARBA" id="ARBA00022670"/>
    </source>
</evidence>
<dbReference type="Pfam" id="PF00768">
    <property type="entry name" value="Peptidase_S11"/>
    <property type="match status" value="1"/>
</dbReference>
<evidence type="ECO:0000256" key="5">
    <source>
        <dbReference type="ARBA" id="ARBA00022645"/>
    </source>
</evidence>
<evidence type="ECO:0000259" key="16">
    <source>
        <dbReference type="SMART" id="SM00936"/>
    </source>
</evidence>
<reference evidence="17 18" key="1">
    <citation type="journal article" date="2012" name="J. Bacteriol.">
        <title>Genome sequences for six rhodanobacter strains, isolated from soils and the terrestrial subsurface, with variable denitrification capabilities.</title>
        <authorList>
            <person name="Kostka J.E."/>
            <person name="Green S.J."/>
            <person name="Rishishwar L."/>
            <person name="Prakash O."/>
            <person name="Katz L.S."/>
            <person name="Marino-Ramirez L."/>
            <person name="Jordan I.K."/>
            <person name="Munk C."/>
            <person name="Ivanova N."/>
            <person name="Mikhailova N."/>
            <person name="Watson D.B."/>
            <person name="Brown S.D."/>
            <person name="Palumbo A.V."/>
            <person name="Brooks S.C."/>
        </authorList>
    </citation>
    <scope>NUCLEOTIDE SEQUENCE [LARGE SCALE GENOMIC DNA]</scope>
    <source>
        <strain evidence="18">Jip2T</strain>
    </source>
</reference>
<keyword evidence="11" id="KW-0961">Cell wall biogenesis/degradation</keyword>
<dbReference type="Gene3D" id="3.40.710.10">
    <property type="entry name" value="DD-peptidase/beta-lactamase superfamily"/>
    <property type="match status" value="1"/>
</dbReference>
<dbReference type="SUPFAM" id="SSF56601">
    <property type="entry name" value="beta-lactamase/transpeptidase-like"/>
    <property type="match status" value="1"/>
</dbReference>
<comment type="similarity">
    <text evidence="3 15">Belongs to the peptidase S11 family.</text>
</comment>
<dbReference type="Pfam" id="PF07943">
    <property type="entry name" value="PBP5_C"/>
    <property type="match status" value="1"/>
</dbReference>
<evidence type="ECO:0000256" key="13">
    <source>
        <dbReference type="PIRSR" id="PIRSR618044-1"/>
    </source>
</evidence>
<dbReference type="GO" id="GO:0009002">
    <property type="term" value="F:serine-type D-Ala-D-Ala carboxypeptidase activity"/>
    <property type="evidence" value="ECO:0007669"/>
    <property type="project" value="UniProtKB-EC"/>
</dbReference>
<evidence type="ECO:0000256" key="10">
    <source>
        <dbReference type="ARBA" id="ARBA00022984"/>
    </source>
</evidence>
<keyword evidence="10" id="KW-0573">Peptidoglycan synthesis</keyword>
<dbReference type="Gene3D" id="2.60.410.10">
    <property type="entry name" value="D-Ala-D-Ala carboxypeptidase, C-terminal domain"/>
    <property type="match status" value="1"/>
</dbReference>
<evidence type="ECO:0000313" key="18">
    <source>
        <dbReference type="Proteomes" id="UP000004210"/>
    </source>
</evidence>
<dbReference type="EC" id="3.4.16.4" evidence="4"/>
<keyword evidence="5 17" id="KW-0121">Carboxypeptidase</keyword>
<dbReference type="PATRIC" id="fig|1163408.3.peg.2421"/>
<dbReference type="InterPro" id="IPR037167">
    <property type="entry name" value="Peptidase_S11_C_sf"/>
</dbReference>
<dbReference type="SMART" id="SM00936">
    <property type="entry name" value="PBP5_C"/>
    <property type="match status" value="1"/>
</dbReference>
<feature type="active site" evidence="13">
    <location>
        <position position="164"/>
    </location>
</feature>
<sequence>MQHHFTDAGDRDAGLKTGLNHTMNFLRRTLIPFAAASLLFGVALAQTPPRPSPVPRPVVPDAPVPPPPDVDGKSWVLMDYATGQILASKDPDLRVEPASITKIMTDYVVSAEVANGKVHMSDPVTISENAWRGGGAGTDGSTSFLKLNSQVPLKDLLYGMIIQSGNDAAIALAEHTAGSESSFAALMNAYAKQLGMVNSHFRNASGYPIEDHYTTAHDVAILSRALIHDFPEDYAISAVKEFEWNGIKQHNRNTLLWRDPSVDGIKTGHTAAAGYCLAASAKQGESRMIAIVMGASSEKARADSAMALLNYGFRFYETHKLYEAGKALVTPRLWKGESNQLPLGAAEDVRVTVKRGDYDKLKATMDIPATLIAPFTKGQQVGTLRVTLAGQPVQNVPLVALADAPKGGFFSRLWDTILLWFHGSKDKTEPAADAK</sequence>
<dbReference type="Proteomes" id="UP000004210">
    <property type="component" value="Unassembled WGS sequence"/>
</dbReference>
<evidence type="ECO:0000256" key="3">
    <source>
        <dbReference type="ARBA" id="ARBA00007164"/>
    </source>
</evidence>
<feature type="active site" description="Acyl-ester intermediate" evidence="13">
    <location>
        <position position="99"/>
    </location>
</feature>
<feature type="domain" description="Peptidase S11 D-Ala-D-Ala carboxypeptidase A C-terminal" evidence="16">
    <location>
        <begin position="316"/>
        <end position="406"/>
    </location>
</feature>
<keyword evidence="6" id="KW-0645">Protease</keyword>
<dbReference type="eggNOG" id="COG1686">
    <property type="taxonomic scope" value="Bacteria"/>
</dbReference>
<feature type="binding site" evidence="14">
    <location>
        <position position="266"/>
    </location>
    <ligand>
        <name>substrate</name>
    </ligand>
</feature>
<evidence type="ECO:0000313" key="17">
    <source>
        <dbReference type="EMBL" id="EIL88639.1"/>
    </source>
</evidence>
<evidence type="ECO:0000256" key="4">
    <source>
        <dbReference type="ARBA" id="ARBA00012448"/>
    </source>
</evidence>
<dbReference type="EMBL" id="AJXU01000048">
    <property type="protein sequence ID" value="EIL88639.1"/>
    <property type="molecule type" value="Genomic_DNA"/>
</dbReference>
<dbReference type="InterPro" id="IPR012907">
    <property type="entry name" value="Peptidase_S11_C"/>
</dbReference>